<keyword evidence="13" id="KW-1185">Reference proteome</keyword>
<dbReference type="AlphaFoldDB" id="A0A1B0CZZ3"/>
<evidence type="ECO:0000256" key="4">
    <source>
        <dbReference type="ARBA" id="ARBA00022692"/>
    </source>
</evidence>
<dbReference type="Proteomes" id="UP000092462">
    <property type="component" value="Unassembled WGS sequence"/>
</dbReference>
<proteinExistence type="inferred from homology"/>
<dbReference type="GO" id="GO:0046983">
    <property type="term" value="F:protein dimerization activity"/>
    <property type="evidence" value="ECO:0007669"/>
    <property type="project" value="InterPro"/>
</dbReference>
<feature type="transmembrane region" description="Helical" evidence="8">
    <location>
        <begin position="288"/>
        <end position="314"/>
    </location>
</feature>
<feature type="region of interest" description="Disordered" evidence="9">
    <location>
        <begin position="59"/>
        <end position="91"/>
    </location>
</feature>
<keyword evidence="6 8" id="KW-0472">Membrane</keyword>
<evidence type="ECO:0000256" key="3">
    <source>
        <dbReference type="ARBA" id="ARBA00022475"/>
    </source>
</evidence>
<evidence type="ECO:0000313" key="13">
    <source>
        <dbReference type="Proteomes" id="UP000092462"/>
    </source>
</evidence>
<evidence type="ECO:0000256" key="2">
    <source>
        <dbReference type="ARBA" id="ARBA00009671"/>
    </source>
</evidence>
<keyword evidence="3" id="KW-1003">Cell membrane</keyword>
<feature type="domain" description="Anoctamin dimerisation" evidence="11">
    <location>
        <begin position="87"/>
        <end position="119"/>
    </location>
</feature>
<keyword evidence="5 8" id="KW-1133">Transmembrane helix</keyword>
<dbReference type="InterPro" id="IPR007632">
    <property type="entry name" value="Anoctamin"/>
</dbReference>
<dbReference type="VEuPathDB" id="VectorBase:PPAI000665"/>
<accession>A0A1B0CZZ3</accession>
<protein>
    <recommendedName>
        <fullName evidence="8">Anoctamin</fullName>
    </recommendedName>
</protein>
<feature type="transmembrane region" description="Helical" evidence="8">
    <location>
        <begin position="334"/>
        <end position="352"/>
    </location>
</feature>
<keyword evidence="7" id="KW-0325">Glycoprotein</keyword>
<dbReference type="Pfam" id="PF16178">
    <property type="entry name" value="Anoct_dimer"/>
    <property type="match status" value="1"/>
</dbReference>
<dbReference type="EMBL" id="AJVK01009779">
    <property type="status" value="NOT_ANNOTATED_CDS"/>
    <property type="molecule type" value="Genomic_DNA"/>
</dbReference>
<evidence type="ECO:0000259" key="10">
    <source>
        <dbReference type="Pfam" id="PF04547"/>
    </source>
</evidence>
<feature type="domain" description="Anoctamin transmembrane" evidence="10">
    <location>
        <begin position="122"/>
        <end position="354"/>
    </location>
</feature>
<dbReference type="InterPro" id="IPR049452">
    <property type="entry name" value="Anoctamin_TM"/>
</dbReference>
<feature type="transmembrane region" description="Helical" evidence="8">
    <location>
        <begin position="131"/>
        <end position="160"/>
    </location>
</feature>
<evidence type="ECO:0000259" key="11">
    <source>
        <dbReference type="Pfam" id="PF16178"/>
    </source>
</evidence>
<dbReference type="EnsemblMetazoa" id="PPAI000665-RA">
    <property type="protein sequence ID" value="PPAI000665-PA"/>
    <property type="gene ID" value="PPAI000665"/>
</dbReference>
<evidence type="ECO:0000256" key="9">
    <source>
        <dbReference type="SAM" id="MobiDB-lite"/>
    </source>
</evidence>
<comment type="similarity">
    <text evidence="2 8">Belongs to the anoctamin family.</text>
</comment>
<dbReference type="GO" id="GO:0005886">
    <property type="term" value="C:plasma membrane"/>
    <property type="evidence" value="ECO:0007669"/>
    <property type="project" value="UniProtKB-SubCell"/>
</dbReference>
<dbReference type="PANTHER" id="PTHR12308:SF84">
    <property type="entry name" value="ANOCTAMIN"/>
    <property type="match status" value="1"/>
</dbReference>
<evidence type="ECO:0000256" key="8">
    <source>
        <dbReference type="RuleBase" id="RU280814"/>
    </source>
</evidence>
<comment type="subcellular location">
    <subcellularLocation>
        <location evidence="1">Cell membrane</location>
        <topology evidence="1">Multi-pass membrane protein</topology>
    </subcellularLocation>
    <subcellularLocation>
        <location evidence="8">Membrane</location>
        <topology evidence="8">Multi-pass membrane protein</topology>
    </subcellularLocation>
</comment>
<evidence type="ECO:0000256" key="5">
    <source>
        <dbReference type="ARBA" id="ARBA00022989"/>
    </source>
</evidence>
<evidence type="ECO:0000256" key="1">
    <source>
        <dbReference type="ARBA" id="ARBA00004651"/>
    </source>
</evidence>
<comment type="caution">
    <text evidence="8">Lacks conserved residue(s) required for the propagation of feature annotation.</text>
</comment>
<dbReference type="InterPro" id="IPR032394">
    <property type="entry name" value="Anoct_dimer"/>
</dbReference>
<evidence type="ECO:0000313" key="12">
    <source>
        <dbReference type="EnsemblMetazoa" id="PPAI000665-PA"/>
    </source>
</evidence>
<dbReference type="GO" id="GO:0005254">
    <property type="term" value="F:chloride channel activity"/>
    <property type="evidence" value="ECO:0007669"/>
    <property type="project" value="TreeGrafter"/>
</dbReference>
<feature type="transmembrane region" description="Helical" evidence="8">
    <location>
        <begin position="214"/>
        <end position="233"/>
    </location>
</feature>
<evidence type="ECO:0000256" key="6">
    <source>
        <dbReference type="ARBA" id="ARBA00023136"/>
    </source>
</evidence>
<feature type="compositionally biased region" description="Polar residues" evidence="9">
    <location>
        <begin position="67"/>
        <end position="79"/>
    </location>
</feature>
<dbReference type="PANTHER" id="PTHR12308">
    <property type="entry name" value="ANOCTAMIN"/>
    <property type="match status" value="1"/>
</dbReference>
<dbReference type="EMBL" id="AJVK01009778">
    <property type="status" value="NOT_ANNOTATED_CDS"/>
    <property type="molecule type" value="Genomic_DNA"/>
</dbReference>
<evidence type="ECO:0000256" key="7">
    <source>
        <dbReference type="ARBA" id="ARBA00023180"/>
    </source>
</evidence>
<name>A0A1B0CZZ3_PHLPP</name>
<organism evidence="12 13">
    <name type="scientific">Phlebotomus papatasi</name>
    <name type="common">Sandfly</name>
    <dbReference type="NCBI Taxonomy" id="29031"/>
    <lineage>
        <taxon>Eukaryota</taxon>
        <taxon>Metazoa</taxon>
        <taxon>Ecdysozoa</taxon>
        <taxon>Arthropoda</taxon>
        <taxon>Hexapoda</taxon>
        <taxon>Insecta</taxon>
        <taxon>Pterygota</taxon>
        <taxon>Neoptera</taxon>
        <taxon>Endopterygota</taxon>
        <taxon>Diptera</taxon>
        <taxon>Nematocera</taxon>
        <taxon>Psychodoidea</taxon>
        <taxon>Psychodidae</taxon>
        <taxon>Phlebotomus</taxon>
        <taxon>Phlebotomus</taxon>
    </lineage>
</organism>
<keyword evidence="4 8" id="KW-0812">Transmembrane</keyword>
<sequence>MENIPGTPMEPADGMGSDYSQRTSVIVNEVCEQRRKSLGHIQFQSMNELRENHVNINNNVTHHEGTTKGTQKSYNGSDQTDTRRSSRYDTPHSSGVVYDRRLLYLEWARPSKWYKRQPICLVRKYFGDKIALYFCWLGFYTEMLVYPAVVGFLCFLYGLASMDSEYNTPSKEICDINGAGNITLCPLCDKACSYQHLSESCLFARMTYLFDNPATVFFAIFMSFWATTFLELWKRKQSVIIWEWDLQDNESDEENRPEFETSVKTFRTNPVTREKEPYMPTTTRALRFIVTGSAVLFMVSVVLCAVLGTIIYRISLVTVIYSGGGSFLRTHAKIFTTMTAALINLVIIMILTRVR</sequence>
<reference evidence="12" key="1">
    <citation type="submission" date="2022-08" db="UniProtKB">
        <authorList>
            <consortium name="EnsemblMetazoa"/>
        </authorList>
    </citation>
    <scope>IDENTIFICATION</scope>
    <source>
        <strain evidence="12">Israel</strain>
    </source>
</reference>
<dbReference type="VEuPathDB" id="VectorBase:PPAPM1_001579"/>
<feature type="compositionally biased region" description="Basic and acidic residues" evidence="9">
    <location>
        <begin position="80"/>
        <end position="90"/>
    </location>
</feature>
<dbReference type="Pfam" id="PF04547">
    <property type="entry name" value="Anoctamin"/>
    <property type="match status" value="1"/>
</dbReference>